<dbReference type="PANTHER" id="PTHR21310">
    <property type="entry name" value="AMINOGLYCOSIDE PHOSPHOTRANSFERASE-RELATED-RELATED"/>
    <property type="match status" value="1"/>
</dbReference>
<dbReference type="Gene3D" id="3.30.200.20">
    <property type="entry name" value="Phosphorylase Kinase, domain 1"/>
    <property type="match status" value="1"/>
</dbReference>
<dbReference type="Pfam" id="PF01636">
    <property type="entry name" value="APH"/>
    <property type="match status" value="1"/>
</dbReference>
<dbReference type="Gene3D" id="3.90.1200.10">
    <property type="match status" value="1"/>
</dbReference>
<evidence type="ECO:0000259" key="1">
    <source>
        <dbReference type="Pfam" id="PF01636"/>
    </source>
</evidence>
<organism evidence="2 3">
    <name type="scientific">Pseudonocardia halophobica</name>
    <dbReference type="NCBI Taxonomy" id="29401"/>
    <lineage>
        <taxon>Bacteria</taxon>
        <taxon>Bacillati</taxon>
        <taxon>Actinomycetota</taxon>
        <taxon>Actinomycetes</taxon>
        <taxon>Pseudonocardiales</taxon>
        <taxon>Pseudonocardiaceae</taxon>
        <taxon>Pseudonocardia</taxon>
    </lineage>
</organism>
<name>A0A9W6L3L7_9PSEU</name>
<dbReference type="RefSeq" id="WP_197040531.1">
    <property type="nucleotide sequence ID" value="NZ_BAAAUZ010000006.1"/>
</dbReference>
<accession>A0A9W6L3L7</accession>
<comment type="caution">
    <text evidence="2">The sequence shown here is derived from an EMBL/GenBank/DDBJ whole genome shotgun (WGS) entry which is preliminary data.</text>
</comment>
<dbReference type="EMBL" id="BSFQ01000018">
    <property type="protein sequence ID" value="GLL13066.1"/>
    <property type="molecule type" value="Genomic_DNA"/>
</dbReference>
<reference evidence="2" key="2">
    <citation type="submission" date="2023-01" db="EMBL/GenBank/DDBJ databases">
        <authorList>
            <person name="Sun Q."/>
            <person name="Evtushenko L."/>
        </authorList>
    </citation>
    <scope>NUCLEOTIDE SEQUENCE</scope>
    <source>
        <strain evidence="2">VKM Ac-1069</strain>
    </source>
</reference>
<protein>
    <recommendedName>
        <fullName evidence="1">Aminoglycoside phosphotransferase domain-containing protein</fullName>
    </recommendedName>
</protein>
<keyword evidence="3" id="KW-1185">Reference proteome</keyword>
<proteinExistence type="predicted"/>
<dbReference type="Proteomes" id="UP001143463">
    <property type="component" value="Unassembled WGS sequence"/>
</dbReference>
<dbReference type="InterPro" id="IPR002575">
    <property type="entry name" value="Aminoglycoside_PTrfase"/>
</dbReference>
<dbReference type="AlphaFoldDB" id="A0A9W6L3L7"/>
<gene>
    <name evidence="2" type="ORF">GCM10017577_42090</name>
</gene>
<sequence length="295" mass="31377">MSAAHDVPRGPAEVAARLARHLPGLRADTVTPLGSGLDHDAYDVDGTLVVRYRREPDRETTAAAVRREAALLRRVAEVCPVPVPPVRLVLPEEGCLVLGRLAGAPLLDRTGAERAAVAPGLGATLGAVLAALHDLPLDRLDAEVAVDDVPPEEWHDEAAETYPTVRSEIPPEFRAGVERFLSGPPAPVAPRLAFTHNDLGVEHVLVDDGRVTGIIDWSDAAIADPAVDLGRILRDLGPAALDSALTAYGAEGGDVLRASALFYARCTLLEDLAFGLHPGHERYATKSLEALPWLF</sequence>
<dbReference type="InterPro" id="IPR051678">
    <property type="entry name" value="AGP_Transferase"/>
</dbReference>
<dbReference type="InterPro" id="IPR011009">
    <property type="entry name" value="Kinase-like_dom_sf"/>
</dbReference>
<evidence type="ECO:0000313" key="3">
    <source>
        <dbReference type="Proteomes" id="UP001143463"/>
    </source>
</evidence>
<dbReference type="SUPFAM" id="SSF56112">
    <property type="entry name" value="Protein kinase-like (PK-like)"/>
    <property type="match status" value="1"/>
</dbReference>
<evidence type="ECO:0000313" key="2">
    <source>
        <dbReference type="EMBL" id="GLL13066.1"/>
    </source>
</evidence>
<feature type="domain" description="Aminoglycoside phosphotransferase" evidence="1">
    <location>
        <begin position="29"/>
        <end position="256"/>
    </location>
</feature>
<reference evidence="2" key="1">
    <citation type="journal article" date="2014" name="Int. J. Syst. Evol. Microbiol.">
        <title>Complete genome sequence of Corynebacterium casei LMG S-19264T (=DSM 44701T), isolated from a smear-ripened cheese.</title>
        <authorList>
            <consortium name="US DOE Joint Genome Institute (JGI-PGF)"/>
            <person name="Walter F."/>
            <person name="Albersmeier A."/>
            <person name="Kalinowski J."/>
            <person name="Ruckert C."/>
        </authorList>
    </citation>
    <scope>NUCLEOTIDE SEQUENCE</scope>
    <source>
        <strain evidence="2">VKM Ac-1069</strain>
    </source>
</reference>